<sequence length="134" mass="14577">MGMKYIYQGLLAFCFLASLCLTGCQASTSANTATTESNTLAPQRVDIRGSIIRSQYDQGQVMLEVEGFPSQNSRYNRAYVLVEPITQIIGIDGQSISLSELRQGQNVAILLRGGGNGNLLGIGVARKLWVEENF</sequence>
<evidence type="ECO:0000256" key="1">
    <source>
        <dbReference type="SAM" id="SignalP"/>
    </source>
</evidence>
<accession>A0ABP8LIW3</accession>
<proteinExistence type="predicted"/>
<evidence type="ECO:0000313" key="2">
    <source>
        <dbReference type="EMBL" id="GAA4430567.1"/>
    </source>
</evidence>
<keyword evidence="3" id="KW-1185">Reference proteome</keyword>
<evidence type="ECO:0000313" key="3">
    <source>
        <dbReference type="Proteomes" id="UP001500552"/>
    </source>
</evidence>
<dbReference type="Proteomes" id="UP001500552">
    <property type="component" value="Unassembled WGS sequence"/>
</dbReference>
<protein>
    <submittedName>
        <fullName evidence="2">Uncharacterized protein</fullName>
    </submittedName>
</protein>
<feature type="chain" id="PRO_5045636352" evidence="1">
    <location>
        <begin position="27"/>
        <end position="134"/>
    </location>
</feature>
<feature type="signal peptide" evidence="1">
    <location>
        <begin position="1"/>
        <end position="26"/>
    </location>
</feature>
<name>A0ABP8LIW3_9BACT</name>
<reference evidence="3" key="1">
    <citation type="journal article" date="2019" name="Int. J. Syst. Evol. Microbiol.">
        <title>The Global Catalogue of Microorganisms (GCM) 10K type strain sequencing project: providing services to taxonomists for standard genome sequencing and annotation.</title>
        <authorList>
            <consortium name="The Broad Institute Genomics Platform"/>
            <consortium name="The Broad Institute Genome Sequencing Center for Infectious Disease"/>
            <person name="Wu L."/>
            <person name="Ma J."/>
        </authorList>
    </citation>
    <scope>NUCLEOTIDE SEQUENCE [LARGE SCALE GENOMIC DNA]</scope>
    <source>
        <strain evidence="3">JCM 17926</strain>
    </source>
</reference>
<dbReference type="EMBL" id="BAABHC010000006">
    <property type="protein sequence ID" value="GAA4430567.1"/>
    <property type="molecule type" value="Genomic_DNA"/>
</dbReference>
<organism evidence="2 3">
    <name type="scientific">Pontibacter saemangeumensis</name>
    <dbReference type="NCBI Taxonomy" id="1084525"/>
    <lineage>
        <taxon>Bacteria</taxon>
        <taxon>Pseudomonadati</taxon>
        <taxon>Bacteroidota</taxon>
        <taxon>Cytophagia</taxon>
        <taxon>Cytophagales</taxon>
        <taxon>Hymenobacteraceae</taxon>
        <taxon>Pontibacter</taxon>
    </lineage>
</organism>
<comment type="caution">
    <text evidence="2">The sequence shown here is derived from an EMBL/GenBank/DDBJ whole genome shotgun (WGS) entry which is preliminary data.</text>
</comment>
<keyword evidence="1" id="KW-0732">Signal</keyword>
<gene>
    <name evidence="2" type="ORF">GCM10023188_17350</name>
</gene>